<dbReference type="InterPro" id="IPR000184">
    <property type="entry name" value="Bac_surfAg_D15"/>
</dbReference>
<evidence type="ECO:0000256" key="2">
    <source>
        <dbReference type="ARBA" id="ARBA00023136"/>
    </source>
</evidence>
<sequence>MKGRIETLPLLPMKYTLVAILIVLSLATQAQEFSEQDTTTQRRGLIDPLFDIADGVVDFISGEKWSFIPAVVYSPETNLGLGARAIRIFKAQEDLKGNLRPSSLPITFLYTLNKQAIFTTELDLWRNENRDYINARIELTDYPFKFYGIGNELLAEDEEFYATRYAYFHLNYERQLVPGLYLGPRYEFRVDDIYRKEPGGILETGQVAGSEGQRLSGIGLVMNFDTRDNIFQPTRGWFNRLSWMSFQNALGSNFTFDQYYLDLRKYLEVYERHVLVLQSYWSFTTGAPPFQHVSLIGGSDLMRGYFEGRYRDRHAVVHQAEYRLPVYRNLGLVLFGSAGQVAKQVDHFGWNRMKYGAGLGVRYKLNKEGLNLRIDIAYGDQRAFYFGLNEVL</sequence>
<evidence type="ECO:0000259" key="3">
    <source>
        <dbReference type="Pfam" id="PF01103"/>
    </source>
</evidence>
<dbReference type="Pfam" id="PF01103">
    <property type="entry name" value="Omp85"/>
    <property type="match status" value="1"/>
</dbReference>
<evidence type="ECO:0000313" key="5">
    <source>
        <dbReference type="Proteomes" id="UP001165489"/>
    </source>
</evidence>
<proteinExistence type="predicted"/>
<accession>A0ABS9UW40</accession>
<keyword evidence="5" id="KW-1185">Reference proteome</keyword>
<dbReference type="Proteomes" id="UP001165489">
    <property type="component" value="Unassembled WGS sequence"/>
</dbReference>
<dbReference type="Gene3D" id="2.40.160.50">
    <property type="entry name" value="membrane protein fhac: a member of the omp85/tpsb transporter family"/>
    <property type="match status" value="1"/>
</dbReference>
<dbReference type="RefSeq" id="WP_241345957.1">
    <property type="nucleotide sequence ID" value="NZ_JAKZGP010000001.1"/>
</dbReference>
<feature type="domain" description="Bacterial surface antigen (D15)" evidence="3">
    <location>
        <begin position="159"/>
        <end position="388"/>
    </location>
</feature>
<dbReference type="EMBL" id="JAKZGP010000001">
    <property type="protein sequence ID" value="MCH7408023.1"/>
    <property type="molecule type" value="Genomic_DNA"/>
</dbReference>
<name>A0ABS9UW40_9BACT</name>
<comment type="subcellular location">
    <subcellularLocation>
        <location evidence="1">Membrane</location>
    </subcellularLocation>
</comment>
<comment type="caution">
    <text evidence="4">The sequence shown here is derived from an EMBL/GenBank/DDBJ whole genome shotgun (WGS) entry which is preliminary data.</text>
</comment>
<evidence type="ECO:0000256" key="1">
    <source>
        <dbReference type="ARBA" id="ARBA00004370"/>
    </source>
</evidence>
<reference evidence="4" key="1">
    <citation type="submission" date="2022-03" db="EMBL/GenBank/DDBJ databases">
        <title>De novo assembled genomes of Belliella spp. (Cyclobacteriaceae) strains.</title>
        <authorList>
            <person name="Szabo A."/>
            <person name="Korponai K."/>
            <person name="Felfoldi T."/>
        </authorList>
    </citation>
    <scope>NUCLEOTIDE SEQUENCE</scope>
    <source>
        <strain evidence="4">DSM 111904</strain>
    </source>
</reference>
<protein>
    <submittedName>
        <fullName evidence="4">Outer membrane protein assembly factor</fullName>
    </submittedName>
</protein>
<organism evidence="4 5">
    <name type="scientific">Belliella filtrata</name>
    <dbReference type="NCBI Taxonomy" id="2923435"/>
    <lineage>
        <taxon>Bacteria</taxon>
        <taxon>Pseudomonadati</taxon>
        <taxon>Bacteroidota</taxon>
        <taxon>Cytophagia</taxon>
        <taxon>Cytophagales</taxon>
        <taxon>Cyclobacteriaceae</taxon>
        <taxon>Belliella</taxon>
    </lineage>
</organism>
<keyword evidence="2" id="KW-0472">Membrane</keyword>
<evidence type="ECO:0000313" key="4">
    <source>
        <dbReference type="EMBL" id="MCH7408023.1"/>
    </source>
</evidence>
<gene>
    <name evidence="4" type="ORF">MM239_01335</name>
</gene>